<dbReference type="EMBL" id="BGZN01000016">
    <property type="protein sequence ID" value="GBR73646.1"/>
    <property type="molecule type" value="Genomic_DNA"/>
</dbReference>
<dbReference type="PROSITE" id="PS50861">
    <property type="entry name" value="AA_TRNA_LIGASE_II_GLYAB"/>
    <property type="match status" value="1"/>
</dbReference>
<dbReference type="AlphaFoldDB" id="A0A388TAC4"/>
<dbReference type="GO" id="GO:0005524">
    <property type="term" value="F:ATP binding"/>
    <property type="evidence" value="ECO:0007669"/>
    <property type="project" value="UniProtKB-KW"/>
</dbReference>
<dbReference type="Proteomes" id="UP000269352">
    <property type="component" value="Unassembled WGS sequence"/>
</dbReference>
<proteinExistence type="inferred from homology"/>
<protein>
    <recommendedName>
        <fullName evidence="2">glycine--tRNA ligase</fullName>
        <ecNumber evidence="2">6.1.1.14</ecNumber>
    </recommendedName>
</protein>
<keyword evidence="3" id="KW-0436">Ligase</keyword>
<reference evidence="9 10" key="1">
    <citation type="journal article" date="2019" name="ISME J.">
        <title>Genome analyses of uncultured TG2/ZB3 bacteria in 'Margulisbacteria' specifically attached to ectosymbiotic spirochetes of protists in the termite gut.</title>
        <authorList>
            <person name="Utami Y.D."/>
            <person name="Kuwahara H."/>
            <person name="Igai K."/>
            <person name="Murakami T."/>
            <person name="Sugaya K."/>
            <person name="Morikawa T."/>
            <person name="Nagura Y."/>
            <person name="Yuki M."/>
            <person name="Deevong P."/>
            <person name="Inoue T."/>
            <person name="Kihara K."/>
            <person name="Lo N."/>
            <person name="Yamada A."/>
            <person name="Ohkuma M."/>
            <person name="Hongoh Y."/>
        </authorList>
    </citation>
    <scope>NUCLEOTIDE SEQUENCE [LARGE SCALE GENOMIC DNA]</scope>
    <source>
        <strain evidence="9">NkOx7-01</strain>
    </source>
</reference>
<organism evidence="9 10">
    <name type="scientific">Termititenax aidoneus</name>
    <dbReference type="NCBI Taxonomy" id="2218524"/>
    <lineage>
        <taxon>Bacteria</taxon>
        <taxon>Bacillati</taxon>
        <taxon>Candidatus Margulisiibacteriota</taxon>
        <taxon>Candidatus Termititenacia</taxon>
        <taxon>Candidatus Termititenacales</taxon>
        <taxon>Candidatus Termititenacaceae</taxon>
        <taxon>Candidatus Termititenax</taxon>
    </lineage>
</organism>
<dbReference type="Pfam" id="PF02092">
    <property type="entry name" value="tRNA_synt_2f"/>
    <property type="match status" value="1"/>
</dbReference>
<evidence type="ECO:0000256" key="2">
    <source>
        <dbReference type="ARBA" id="ARBA00012829"/>
    </source>
</evidence>
<evidence type="ECO:0000256" key="1">
    <source>
        <dbReference type="ARBA" id="ARBA00008226"/>
    </source>
</evidence>
<dbReference type="EC" id="6.1.1.14" evidence="2"/>
<comment type="caution">
    <text evidence="9">The sequence shown here is derived from an EMBL/GenBank/DDBJ whole genome shotgun (WGS) entry which is preliminary data.</text>
</comment>
<dbReference type="PANTHER" id="PTHR30075">
    <property type="entry name" value="GLYCYL-TRNA SYNTHETASE"/>
    <property type="match status" value="1"/>
</dbReference>
<sequence>MVDFLLEIGVEEIPARFVRSMLDSFDKAFRKLLQDNVLGFDKLSVYGTDRRIAVLLNGLTERQADRKLELKGPPVQAAYAGGQLTPAGAGFLKKNNLSEKDIQKKDFGGVEYLYAVQEKKGRAAEDILREFLSGALYTAVYLPIAMRWGDLPVQFIRPIHWFVALLDTRVIDFEYAGIKSGCLSRGHRFFSNVDIEIKEPADYLAAMEKHKVYADPQMRRDMILAQIKQIEAEKKLQAALDEQVLNEVTFINECPMAVVAEIDEKYLSVPQECLITTMQKNQKYFPLLDAQGRLTKYFILISNNVNEKSLANIISGNVKVVTARLEDAKFFYEEDLKTPLEKMLEGLKKVTYQEKIGTIYQKIERIAALTEYLADKLKLPAAQKKLASRAAWLAKADLNSKMVYEFPELQGVMGRYYAAA</sequence>
<evidence type="ECO:0000256" key="8">
    <source>
        <dbReference type="ARBA" id="ARBA00047937"/>
    </source>
</evidence>
<evidence type="ECO:0000256" key="4">
    <source>
        <dbReference type="ARBA" id="ARBA00022741"/>
    </source>
</evidence>
<gene>
    <name evidence="9" type="primary">glyS</name>
    <name evidence="9" type="ORF">NO1_0983</name>
</gene>
<evidence type="ECO:0000256" key="6">
    <source>
        <dbReference type="ARBA" id="ARBA00022917"/>
    </source>
</evidence>
<keyword evidence="6" id="KW-0648">Protein biosynthesis</keyword>
<comment type="catalytic activity">
    <reaction evidence="8">
        <text>tRNA(Gly) + glycine + ATP = glycyl-tRNA(Gly) + AMP + diphosphate</text>
        <dbReference type="Rhea" id="RHEA:16013"/>
        <dbReference type="Rhea" id="RHEA-COMP:9664"/>
        <dbReference type="Rhea" id="RHEA-COMP:9683"/>
        <dbReference type="ChEBI" id="CHEBI:30616"/>
        <dbReference type="ChEBI" id="CHEBI:33019"/>
        <dbReference type="ChEBI" id="CHEBI:57305"/>
        <dbReference type="ChEBI" id="CHEBI:78442"/>
        <dbReference type="ChEBI" id="CHEBI:78522"/>
        <dbReference type="ChEBI" id="CHEBI:456215"/>
        <dbReference type="EC" id="6.1.1.14"/>
    </reaction>
</comment>
<dbReference type="GO" id="GO:0006426">
    <property type="term" value="P:glycyl-tRNA aminoacylation"/>
    <property type="evidence" value="ECO:0007669"/>
    <property type="project" value="InterPro"/>
</dbReference>
<dbReference type="GO" id="GO:0004820">
    <property type="term" value="F:glycine-tRNA ligase activity"/>
    <property type="evidence" value="ECO:0007669"/>
    <property type="project" value="UniProtKB-EC"/>
</dbReference>
<keyword evidence="10" id="KW-1185">Reference proteome</keyword>
<evidence type="ECO:0000313" key="9">
    <source>
        <dbReference type="EMBL" id="GBR73646.1"/>
    </source>
</evidence>
<evidence type="ECO:0000256" key="5">
    <source>
        <dbReference type="ARBA" id="ARBA00022840"/>
    </source>
</evidence>
<evidence type="ECO:0000256" key="7">
    <source>
        <dbReference type="ARBA" id="ARBA00023146"/>
    </source>
</evidence>
<feature type="non-terminal residue" evidence="9">
    <location>
        <position position="420"/>
    </location>
</feature>
<dbReference type="PRINTS" id="PR01045">
    <property type="entry name" value="TRNASYNTHGB"/>
</dbReference>
<name>A0A388TAC4_TERA1</name>
<keyword evidence="7" id="KW-0030">Aminoacyl-tRNA synthetase</keyword>
<evidence type="ECO:0000256" key="3">
    <source>
        <dbReference type="ARBA" id="ARBA00022598"/>
    </source>
</evidence>
<dbReference type="InterPro" id="IPR006194">
    <property type="entry name" value="Gly-tRNA-synth_heterodimer"/>
</dbReference>
<dbReference type="InterPro" id="IPR015944">
    <property type="entry name" value="Gly-tRNA-synth_bsu"/>
</dbReference>
<dbReference type="SUPFAM" id="SSF109604">
    <property type="entry name" value="HD-domain/PDEase-like"/>
    <property type="match status" value="1"/>
</dbReference>
<accession>A0A388TAC4</accession>
<evidence type="ECO:0000313" key="10">
    <source>
        <dbReference type="Proteomes" id="UP000269352"/>
    </source>
</evidence>
<keyword evidence="5" id="KW-0067">ATP-binding</keyword>
<keyword evidence="4" id="KW-0547">Nucleotide-binding</keyword>
<dbReference type="NCBIfam" id="TIGR00211">
    <property type="entry name" value="glyS"/>
    <property type="match status" value="1"/>
</dbReference>
<comment type="similarity">
    <text evidence="1">Belongs to the class-II aminoacyl-tRNA synthetase family.</text>
</comment>
<dbReference type="GO" id="GO:0005829">
    <property type="term" value="C:cytosol"/>
    <property type="evidence" value="ECO:0007669"/>
    <property type="project" value="TreeGrafter"/>
</dbReference>
<dbReference type="PANTHER" id="PTHR30075:SF2">
    <property type="entry name" value="GLYCINE--TRNA LIGASE, CHLOROPLASTIC_MITOCHONDRIAL 2"/>
    <property type="match status" value="1"/>
</dbReference>